<dbReference type="GeneID" id="19401101"/>
<organism evidence="7 8">
    <name type="scientific">Exserohilum turcicum (strain 28A)</name>
    <name type="common">Northern leaf blight fungus</name>
    <name type="synonym">Setosphaeria turcica</name>
    <dbReference type="NCBI Taxonomy" id="671987"/>
    <lineage>
        <taxon>Eukaryota</taxon>
        <taxon>Fungi</taxon>
        <taxon>Dikarya</taxon>
        <taxon>Ascomycota</taxon>
        <taxon>Pezizomycotina</taxon>
        <taxon>Dothideomycetes</taxon>
        <taxon>Pleosporomycetidae</taxon>
        <taxon>Pleosporales</taxon>
        <taxon>Pleosporineae</taxon>
        <taxon>Pleosporaceae</taxon>
        <taxon>Exserohilum</taxon>
    </lineage>
</organism>
<reference evidence="7 8" key="2">
    <citation type="journal article" date="2013" name="PLoS Genet.">
        <title>Comparative genome structure, secondary metabolite, and effector coding capacity across Cochliobolus pathogens.</title>
        <authorList>
            <person name="Condon B.J."/>
            <person name="Leng Y."/>
            <person name="Wu D."/>
            <person name="Bushley K.E."/>
            <person name="Ohm R.A."/>
            <person name="Otillar R."/>
            <person name="Martin J."/>
            <person name="Schackwitz W."/>
            <person name="Grimwood J."/>
            <person name="MohdZainudin N."/>
            <person name="Xue C."/>
            <person name="Wang R."/>
            <person name="Manning V.A."/>
            <person name="Dhillon B."/>
            <person name="Tu Z.J."/>
            <person name="Steffenson B.J."/>
            <person name="Salamov A."/>
            <person name="Sun H."/>
            <person name="Lowry S."/>
            <person name="LaButti K."/>
            <person name="Han J."/>
            <person name="Copeland A."/>
            <person name="Lindquist E."/>
            <person name="Barry K."/>
            <person name="Schmutz J."/>
            <person name="Baker S.E."/>
            <person name="Ciuffetti L.M."/>
            <person name="Grigoriev I.V."/>
            <person name="Zhong S."/>
            <person name="Turgeon B.G."/>
        </authorList>
    </citation>
    <scope>NUCLEOTIDE SEQUENCE [LARGE SCALE GENOMIC DNA]</scope>
    <source>
        <strain evidence="8">28A</strain>
    </source>
</reference>
<dbReference type="PANTHER" id="PTHR22602:SF0">
    <property type="entry name" value="TRANSFERASE CAF17, MITOCHONDRIAL-RELATED"/>
    <property type="match status" value="1"/>
</dbReference>
<name>R0KD13_EXST2</name>
<evidence type="ECO:0000256" key="5">
    <source>
        <dbReference type="ARBA" id="ARBA00093637"/>
    </source>
</evidence>
<dbReference type="InterPro" id="IPR027266">
    <property type="entry name" value="TrmE/GcvT-like"/>
</dbReference>
<comment type="similarity">
    <text evidence="4">Belongs to the GcvT family. CAF17/IBA57 subfamily.</text>
</comment>
<dbReference type="GO" id="GO:0016226">
    <property type="term" value="P:iron-sulfur cluster assembly"/>
    <property type="evidence" value="ECO:0007669"/>
    <property type="project" value="TreeGrafter"/>
</dbReference>
<proteinExistence type="inferred from homology"/>
<dbReference type="SUPFAM" id="SSF103025">
    <property type="entry name" value="Folate-binding domain"/>
    <property type="match status" value="1"/>
</dbReference>
<dbReference type="Gene3D" id="3.30.1360.120">
    <property type="entry name" value="Probable tRNA modification gtpase trme, domain 1"/>
    <property type="match status" value="1"/>
</dbReference>
<dbReference type="OrthoDB" id="191995at2759"/>
<dbReference type="Pfam" id="PF25455">
    <property type="entry name" value="Beta-barrel_CAF17_C"/>
    <property type="match status" value="1"/>
</dbReference>
<evidence type="ECO:0000313" key="8">
    <source>
        <dbReference type="Proteomes" id="UP000016935"/>
    </source>
</evidence>
<accession>R0KD13</accession>
<dbReference type="EMBL" id="KB908592">
    <property type="protein sequence ID" value="EOA87264.1"/>
    <property type="molecule type" value="Genomic_DNA"/>
</dbReference>
<dbReference type="eggNOG" id="KOG2929">
    <property type="taxonomic scope" value="Eukaryota"/>
</dbReference>
<evidence type="ECO:0000256" key="3">
    <source>
        <dbReference type="ARBA" id="ARBA00023128"/>
    </source>
</evidence>
<comment type="subcellular location">
    <subcellularLocation>
        <location evidence="1">Mitochondrion matrix</location>
    </subcellularLocation>
</comment>
<evidence type="ECO:0000256" key="4">
    <source>
        <dbReference type="ARBA" id="ARBA00093447"/>
    </source>
</evidence>
<dbReference type="HOGENOM" id="CLU_007884_7_0_1"/>
<keyword evidence="3" id="KW-0496">Mitochondrion</keyword>
<dbReference type="GO" id="GO:0005759">
    <property type="term" value="C:mitochondrial matrix"/>
    <property type="evidence" value="ECO:0007669"/>
    <property type="project" value="UniProtKB-SubCell"/>
</dbReference>
<reference evidence="7 8" key="1">
    <citation type="journal article" date="2012" name="PLoS Pathog.">
        <title>Diverse lifestyles and strategies of plant pathogenesis encoded in the genomes of eighteen Dothideomycetes fungi.</title>
        <authorList>
            <person name="Ohm R.A."/>
            <person name="Feau N."/>
            <person name="Henrissat B."/>
            <person name="Schoch C.L."/>
            <person name="Horwitz B.A."/>
            <person name="Barry K.W."/>
            <person name="Condon B.J."/>
            <person name="Copeland A.C."/>
            <person name="Dhillon B."/>
            <person name="Glaser F."/>
            <person name="Hesse C.N."/>
            <person name="Kosti I."/>
            <person name="LaButti K."/>
            <person name="Lindquist E.A."/>
            <person name="Lucas S."/>
            <person name="Salamov A.A."/>
            <person name="Bradshaw R.E."/>
            <person name="Ciuffetti L."/>
            <person name="Hamelin R.C."/>
            <person name="Kema G.H.J."/>
            <person name="Lawrence C."/>
            <person name="Scott J.A."/>
            <person name="Spatafora J.W."/>
            <person name="Turgeon B.G."/>
            <person name="de Wit P.J.G.M."/>
            <person name="Zhong S."/>
            <person name="Goodwin S.B."/>
            <person name="Grigoriev I.V."/>
        </authorList>
    </citation>
    <scope>NUCLEOTIDE SEQUENCE [LARGE SCALE GENOMIC DNA]</scope>
    <source>
        <strain evidence="8">28A</strain>
    </source>
</reference>
<dbReference type="Gene3D" id="2.40.30.160">
    <property type="match status" value="1"/>
</dbReference>
<sequence>MSQFTSRYSSAAGQAAQIASSGFAPLPHRRLISLSGADTAKFLQGLITNNVDPDRHSSFYSAFLDARGRVLWDVFVWVWPELVAEKGHWACYIEVDGGEMEALKKHLKRHKLRSKIQIEDVREDEVRVWAAWGSAAGQANTGDLIAAMKDPRAPDMHRCLSSANARTIVEGAEPLDVQEYHIQRYRNGIPEGQAEIPRESALPMECNVDLSQGIDFKKGCYVGQELTIRTKHTGIVRKRILPVELYTAGTLSALPEHGTDIKQLDESGSIKKGRAAGKFVAGIGNVGLAMCRLENMTHMKVSAEGGTWKPGMEFGCETQDGVVKVKPLLYDWFVLRERELWDKNRLRL</sequence>
<dbReference type="NCBIfam" id="TIGR03317">
    <property type="entry name" value="ygfZ_signature"/>
    <property type="match status" value="1"/>
</dbReference>
<dbReference type="RefSeq" id="XP_008025716.1">
    <property type="nucleotide sequence ID" value="XM_008027525.1"/>
</dbReference>
<evidence type="ECO:0000259" key="6">
    <source>
        <dbReference type="Pfam" id="PF25455"/>
    </source>
</evidence>
<keyword evidence="8" id="KW-1185">Reference proteome</keyword>
<gene>
    <name evidence="7" type="ORF">SETTUDRAFT_171459</name>
</gene>
<dbReference type="PANTHER" id="PTHR22602">
    <property type="entry name" value="TRANSFERASE CAF17, MITOCHONDRIAL-RELATED"/>
    <property type="match status" value="1"/>
</dbReference>
<dbReference type="AlphaFoldDB" id="R0KD13"/>
<evidence type="ECO:0000256" key="2">
    <source>
        <dbReference type="ARBA" id="ARBA00022946"/>
    </source>
</evidence>
<keyword evidence="2" id="KW-0809">Transit peptide</keyword>
<dbReference type="InterPro" id="IPR045179">
    <property type="entry name" value="YgfZ/GcvT"/>
</dbReference>
<protein>
    <recommendedName>
        <fullName evidence="5">Iron-sulfur cluster assembly factor IBA57 homolog, mitochondrial</fullName>
    </recommendedName>
</protein>
<dbReference type="STRING" id="671987.R0KD13"/>
<evidence type="ECO:0000313" key="7">
    <source>
        <dbReference type="EMBL" id="EOA87264.1"/>
    </source>
</evidence>
<feature type="domain" description="CAF17 C-terminal" evidence="6">
    <location>
        <begin position="237"/>
        <end position="305"/>
    </location>
</feature>
<dbReference type="Proteomes" id="UP000016935">
    <property type="component" value="Unassembled WGS sequence"/>
</dbReference>
<evidence type="ECO:0000256" key="1">
    <source>
        <dbReference type="ARBA" id="ARBA00004305"/>
    </source>
</evidence>
<dbReference type="InterPro" id="IPR017703">
    <property type="entry name" value="YgfZ/GCV_T_CS"/>
</dbReference>
<dbReference type="InterPro" id="IPR057460">
    <property type="entry name" value="CAF17_C"/>
</dbReference>